<dbReference type="SMART" id="SM00220">
    <property type="entry name" value="S_TKc"/>
    <property type="match status" value="1"/>
</dbReference>
<dbReference type="PANTHER" id="PTHR43289">
    <property type="entry name" value="MITOGEN-ACTIVATED PROTEIN KINASE KINASE KINASE 20-RELATED"/>
    <property type="match status" value="1"/>
</dbReference>
<feature type="compositionally biased region" description="Pro residues" evidence="10">
    <location>
        <begin position="537"/>
        <end position="551"/>
    </location>
</feature>
<dbReference type="InterPro" id="IPR016032">
    <property type="entry name" value="Sig_transdc_resp-reg_C-effctor"/>
</dbReference>
<dbReference type="InterPro" id="IPR008271">
    <property type="entry name" value="Ser/Thr_kinase_AS"/>
</dbReference>
<evidence type="ECO:0000313" key="12">
    <source>
        <dbReference type="EMBL" id="SCG50951.1"/>
    </source>
</evidence>
<evidence type="ECO:0000256" key="6">
    <source>
        <dbReference type="ARBA" id="ARBA00022840"/>
    </source>
</evidence>
<dbReference type="OrthoDB" id="9815744at2"/>
<comment type="catalytic activity">
    <reaction evidence="7">
        <text>L-threonyl-[protein] + ATP = O-phospho-L-threonyl-[protein] + ADP + H(+)</text>
        <dbReference type="Rhea" id="RHEA:46608"/>
        <dbReference type="Rhea" id="RHEA-COMP:11060"/>
        <dbReference type="Rhea" id="RHEA-COMP:11605"/>
        <dbReference type="ChEBI" id="CHEBI:15378"/>
        <dbReference type="ChEBI" id="CHEBI:30013"/>
        <dbReference type="ChEBI" id="CHEBI:30616"/>
        <dbReference type="ChEBI" id="CHEBI:61977"/>
        <dbReference type="ChEBI" id="CHEBI:456216"/>
        <dbReference type="EC" id="2.7.11.1"/>
    </reaction>
</comment>
<gene>
    <name evidence="12" type="ORF">GA0070613_1983</name>
</gene>
<dbReference type="PANTHER" id="PTHR43289:SF6">
    <property type="entry name" value="SERINE_THREONINE-PROTEIN KINASE NEKL-3"/>
    <property type="match status" value="1"/>
</dbReference>
<dbReference type="GO" id="GO:0003677">
    <property type="term" value="F:DNA binding"/>
    <property type="evidence" value="ECO:0007669"/>
    <property type="project" value="InterPro"/>
</dbReference>
<keyword evidence="4 9" id="KW-0547">Nucleotide-binding</keyword>
<accession>A0A1C5HZ89</accession>
<dbReference type="Gene3D" id="3.30.200.20">
    <property type="entry name" value="Phosphorylase Kinase, domain 1"/>
    <property type="match status" value="1"/>
</dbReference>
<dbReference type="InterPro" id="IPR011009">
    <property type="entry name" value="Kinase-like_dom_sf"/>
</dbReference>
<dbReference type="GO" id="GO:0006355">
    <property type="term" value="P:regulation of DNA-templated transcription"/>
    <property type="evidence" value="ECO:0007669"/>
    <property type="project" value="InterPro"/>
</dbReference>
<reference evidence="13" key="1">
    <citation type="submission" date="2016-06" db="EMBL/GenBank/DDBJ databases">
        <authorList>
            <person name="Varghese N."/>
            <person name="Submissions Spin"/>
        </authorList>
    </citation>
    <scope>NUCLEOTIDE SEQUENCE [LARGE SCALE GENOMIC DNA]</scope>
    <source>
        <strain evidence="13">DSM 43819</strain>
    </source>
</reference>
<dbReference type="Gene3D" id="1.10.510.10">
    <property type="entry name" value="Transferase(Phosphotransferase) domain 1"/>
    <property type="match status" value="1"/>
</dbReference>
<dbReference type="InterPro" id="IPR000719">
    <property type="entry name" value="Prot_kinase_dom"/>
</dbReference>
<dbReference type="Proteomes" id="UP000198221">
    <property type="component" value="Chromosome I"/>
</dbReference>
<dbReference type="AlphaFoldDB" id="A0A1C5HZ89"/>
<dbReference type="CDD" id="cd14014">
    <property type="entry name" value="STKc_PknB_like"/>
    <property type="match status" value="1"/>
</dbReference>
<dbReference type="PROSITE" id="PS00107">
    <property type="entry name" value="PROTEIN_KINASE_ATP"/>
    <property type="match status" value="1"/>
</dbReference>
<dbReference type="GO" id="GO:0004674">
    <property type="term" value="F:protein serine/threonine kinase activity"/>
    <property type="evidence" value="ECO:0007669"/>
    <property type="project" value="UniProtKB-KW"/>
</dbReference>
<evidence type="ECO:0000256" key="2">
    <source>
        <dbReference type="ARBA" id="ARBA00022527"/>
    </source>
</evidence>
<proteinExistence type="predicted"/>
<dbReference type="Gene3D" id="1.10.10.10">
    <property type="entry name" value="Winged helix-like DNA-binding domain superfamily/Winged helix DNA-binding domain"/>
    <property type="match status" value="1"/>
</dbReference>
<dbReference type="InterPro" id="IPR017441">
    <property type="entry name" value="Protein_kinase_ATP_BS"/>
</dbReference>
<comment type="catalytic activity">
    <reaction evidence="8">
        <text>L-seryl-[protein] + ATP = O-phospho-L-seryl-[protein] + ADP + H(+)</text>
        <dbReference type="Rhea" id="RHEA:17989"/>
        <dbReference type="Rhea" id="RHEA-COMP:9863"/>
        <dbReference type="Rhea" id="RHEA-COMP:11604"/>
        <dbReference type="ChEBI" id="CHEBI:15378"/>
        <dbReference type="ChEBI" id="CHEBI:29999"/>
        <dbReference type="ChEBI" id="CHEBI:30616"/>
        <dbReference type="ChEBI" id="CHEBI:83421"/>
        <dbReference type="ChEBI" id="CHEBI:456216"/>
        <dbReference type="EC" id="2.7.11.1"/>
    </reaction>
</comment>
<dbReference type="RefSeq" id="WP_089011994.1">
    <property type="nucleotide sequence ID" value="NZ_LT607754.1"/>
</dbReference>
<name>A0A1C5HZ89_9ACTN</name>
<dbReference type="GO" id="GO:0005524">
    <property type="term" value="F:ATP binding"/>
    <property type="evidence" value="ECO:0007669"/>
    <property type="project" value="UniProtKB-UniRule"/>
</dbReference>
<feature type="region of interest" description="Disordered" evidence="10">
    <location>
        <begin position="286"/>
        <end position="306"/>
    </location>
</feature>
<dbReference type="Pfam" id="PF00069">
    <property type="entry name" value="Pkinase"/>
    <property type="match status" value="1"/>
</dbReference>
<keyword evidence="3" id="KW-0808">Transferase</keyword>
<evidence type="ECO:0000256" key="10">
    <source>
        <dbReference type="SAM" id="MobiDB-lite"/>
    </source>
</evidence>
<feature type="binding site" evidence="9">
    <location>
        <position position="40"/>
    </location>
    <ligand>
        <name>ATP</name>
        <dbReference type="ChEBI" id="CHEBI:30616"/>
    </ligand>
</feature>
<feature type="compositionally biased region" description="Pro residues" evidence="10">
    <location>
        <begin position="501"/>
        <end position="513"/>
    </location>
</feature>
<evidence type="ECO:0000256" key="8">
    <source>
        <dbReference type="ARBA" id="ARBA00048679"/>
    </source>
</evidence>
<evidence type="ECO:0000256" key="1">
    <source>
        <dbReference type="ARBA" id="ARBA00012513"/>
    </source>
</evidence>
<keyword evidence="5 12" id="KW-0418">Kinase</keyword>
<dbReference type="SUPFAM" id="SSF46894">
    <property type="entry name" value="C-terminal effector domain of the bipartite response regulators"/>
    <property type="match status" value="1"/>
</dbReference>
<dbReference type="EC" id="2.7.11.1" evidence="1"/>
<evidence type="ECO:0000256" key="9">
    <source>
        <dbReference type="PROSITE-ProRule" id="PRU10141"/>
    </source>
</evidence>
<evidence type="ECO:0000256" key="5">
    <source>
        <dbReference type="ARBA" id="ARBA00022777"/>
    </source>
</evidence>
<feature type="compositionally biased region" description="Low complexity" evidence="10">
    <location>
        <begin position="518"/>
        <end position="529"/>
    </location>
</feature>
<evidence type="ECO:0000256" key="4">
    <source>
        <dbReference type="ARBA" id="ARBA00022741"/>
    </source>
</evidence>
<dbReference type="InterPro" id="IPR036388">
    <property type="entry name" value="WH-like_DNA-bd_sf"/>
</dbReference>
<evidence type="ECO:0000259" key="11">
    <source>
        <dbReference type="PROSITE" id="PS50011"/>
    </source>
</evidence>
<keyword evidence="2 12" id="KW-0723">Serine/threonine-protein kinase</keyword>
<dbReference type="EMBL" id="LT607754">
    <property type="protein sequence ID" value="SCG50951.1"/>
    <property type="molecule type" value="Genomic_DNA"/>
</dbReference>
<evidence type="ECO:0000256" key="7">
    <source>
        <dbReference type="ARBA" id="ARBA00047899"/>
    </source>
</evidence>
<sequence length="715" mass="76810">MRGEEILGYRYRLVNQIGKGGMGVVWRAFDEVLDRQVAVKVLAPRFAQDADSRQRVLAEARAAARLTHPHIAAVYDYGESMTDAGSRVPFVVMELLQGRSLHERLKRGPLPVESALRGCAEIASALASAHAHGVVHRDVKPGNVMLTPAGAKVVDFGLAAVVGQRDQDREGDELRGTPEYVAPERIFGDATVPATDVYALGVILYRLLAGRLPWTANSNAEMLEAHAFLEPAPLPRVPGLPPIVRDLVRRSLLKEPTQRPDSHEAAVTLAYAAGVQVPLDRPAEDDLSELAGSEPSAGEAESGSLAGSDRGRIALWPDPLSLLPATGPAGEPYVARLARHLDGALDHVALRQQASVLLRGVVGFDLAIWAVLDPSTLMWASCVVDGGPHDEQFERELFANEYGQEDVLRIVDLAEGPRVGTLGASTQGDPSASWRFRNLLQPRGLGDELRLTCYDGEGTWGTLLLYRAGGRFTDADIAQLAPASRPLGVALHRSLVRGDPPAEPPPPAEIAPDPPEEPSASRWLGLPGPRRGRGQPPVRPTPVPALPPRQPPLAGSLTLSPDGRLFDMTDDARHLLNTTELAKVGAAVNRGRASGVLDPSGVHHDGRWLAFHAVPRETAVAVTVQRIRPHQVSDFVIRALGLEPWQGRLLGAVARGRNTRQIAQDLGISAYAVQDGMMSLFTAFGVAGRVELVKALFFDHYVPLHAADARVPAVA</sequence>
<keyword evidence="6 9" id="KW-0067">ATP-binding</keyword>
<keyword evidence="13" id="KW-1185">Reference proteome</keyword>
<dbReference type="SUPFAM" id="SSF56112">
    <property type="entry name" value="Protein kinase-like (PK-like)"/>
    <property type="match status" value="1"/>
</dbReference>
<evidence type="ECO:0000256" key="3">
    <source>
        <dbReference type="ARBA" id="ARBA00022679"/>
    </source>
</evidence>
<organism evidence="12 13">
    <name type="scientific">Micromonospora inositola</name>
    <dbReference type="NCBI Taxonomy" id="47865"/>
    <lineage>
        <taxon>Bacteria</taxon>
        <taxon>Bacillati</taxon>
        <taxon>Actinomycetota</taxon>
        <taxon>Actinomycetes</taxon>
        <taxon>Micromonosporales</taxon>
        <taxon>Micromonosporaceae</taxon>
        <taxon>Micromonospora</taxon>
    </lineage>
</organism>
<feature type="domain" description="Protein kinase" evidence="11">
    <location>
        <begin position="11"/>
        <end position="272"/>
    </location>
</feature>
<evidence type="ECO:0000313" key="13">
    <source>
        <dbReference type="Proteomes" id="UP000198221"/>
    </source>
</evidence>
<dbReference type="PROSITE" id="PS50011">
    <property type="entry name" value="PROTEIN_KINASE_DOM"/>
    <property type="match status" value="1"/>
</dbReference>
<dbReference type="FunFam" id="3.30.200.20:FF:000035">
    <property type="entry name" value="Serine/threonine protein kinase Stk1"/>
    <property type="match status" value="1"/>
</dbReference>
<feature type="compositionally biased region" description="Low complexity" evidence="10">
    <location>
        <begin position="289"/>
        <end position="306"/>
    </location>
</feature>
<dbReference type="PROSITE" id="PS00108">
    <property type="entry name" value="PROTEIN_KINASE_ST"/>
    <property type="match status" value="1"/>
</dbReference>
<feature type="region of interest" description="Disordered" evidence="10">
    <location>
        <begin position="495"/>
        <end position="556"/>
    </location>
</feature>
<protein>
    <recommendedName>
        <fullName evidence="1">non-specific serine/threonine protein kinase</fullName>
        <ecNumber evidence="1">2.7.11.1</ecNumber>
    </recommendedName>
</protein>